<name>N0BME8_9EURY</name>
<dbReference type="RefSeq" id="WP_015591404.1">
    <property type="nucleotide sequence ID" value="NC_021169.1"/>
</dbReference>
<evidence type="ECO:0000256" key="1">
    <source>
        <dbReference type="SAM" id="Phobius"/>
    </source>
</evidence>
<protein>
    <recommendedName>
        <fullName evidence="4">DUF445 domain-containing protein</fullName>
    </recommendedName>
</protein>
<dbReference type="KEGG" id="ast:Asulf_01836"/>
<dbReference type="PANTHER" id="PTHR35791:SF1">
    <property type="entry name" value="UPF0754 MEMBRANE PROTEIN YHEB"/>
    <property type="match status" value="1"/>
</dbReference>
<feature type="transmembrane region" description="Helical" evidence="1">
    <location>
        <begin position="6"/>
        <end position="29"/>
    </location>
</feature>
<evidence type="ECO:0000313" key="2">
    <source>
        <dbReference type="EMBL" id="AGK61806.1"/>
    </source>
</evidence>
<keyword evidence="3" id="KW-1185">Reference proteome</keyword>
<dbReference type="PANTHER" id="PTHR35791">
    <property type="entry name" value="UPF0754 MEMBRANE PROTEIN YHEB"/>
    <property type="match status" value="1"/>
</dbReference>
<feature type="transmembrane region" description="Helical" evidence="1">
    <location>
        <begin position="155"/>
        <end position="178"/>
    </location>
</feature>
<dbReference type="eggNOG" id="arCOG13409">
    <property type="taxonomic scope" value="Archaea"/>
</dbReference>
<gene>
    <name evidence="2" type="ORF">Asulf_01836</name>
</gene>
<sequence length="179" mass="20750">MDYYLLIFPPLIGAFVGFITNVVAVELLFHPKKPINIFGIRIQGLVPARSKEIIERFMDSLSDILNEGDFEFIINRAIERAYDEKLKSKISFSVLNFKIDEWVSKTILPWVKDFLTKSISENVDVREFVLRKAEEISDEEIEILFKKFAKKELRFIELSGLVLGFVIGIIQSIFFYFAG</sequence>
<evidence type="ECO:0000313" key="3">
    <source>
        <dbReference type="Proteomes" id="UP000013307"/>
    </source>
</evidence>
<organism evidence="2 3">
    <name type="scientific">Archaeoglobus sulfaticallidus PM70-1</name>
    <dbReference type="NCBI Taxonomy" id="387631"/>
    <lineage>
        <taxon>Archaea</taxon>
        <taxon>Methanobacteriati</taxon>
        <taxon>Methanobacteriota</taxon>
        <taxon>Archaeoglobi</taxon>
        <taxon>Archaeoglobales</taxon>
        <taxon>Archaeoglobaceae</taxon>
        <taxon>Archaeoglobus</taxon>
    </lineage>
</organism>
<dbReference type="AlphaFoldDB" id="N0BME8"/>
<accession>N0BME8</accession>
<dbReference type="HOGENOM" id="CLU_042384_1_1_2"/>
<dbReference type="Proteomes" id="UP000013307">
    <property type="component" value="Chromosome"/>
</dbReference>
<evidence type="ECO:0008006" key="4">
    <source>
        <dbReference type="Google" id="ProtNLM"/>
    </source>
</evidence>
<keyword evidence="1" id="KW-1133">Transmembrane helix</keyword>
<dbReference type="GeneID" id="15393471"/>
<proteinExistence type="predicted"/>
<keyword evidence="1" id="KW-0812">Transmembrane</keyword>
<dbReference type="EMBL" id="CP005290">
    <property type="protein sequence ID" value="AGK61806.1"/>
    <property type="molecule type" value="Genomic_DNA"/>
</dbReference>
<keyword evidence="1" id="KW-0472">Membrane</keyword>
<reference evidence="2 3" key="1">
    <citation type="journal article" date="2013" name="Genome Announc.">
        <title>Complete Genome Sequence of the Thermophilic and Facultatively Chemolithoautotrophic Sulfate Reducer Archaeoglobus sulfaticallidus Strain PM70-1T.</title>
        <authorList>
            <person name="Stokke R."/>
            <person name="Hocking W.P."/>
            <person name="Steinsbu B.O."/>
            <person name="Steen I.H."/>
        </authorList>
    </citation>
    <scope>NUCLEOTIDE SEQUENCE [LARGE SCALE GENOMIC DNA]</scope>
    <source>
        <strain evidence="2">PM70-1</strain>
    </source>
</reference>